<gene>
    <name evidence="2" type="ORF">AWM68_17335</name>
</gene>
<protein>
    <submittedName>
        <fullName evidence="2">Uncharacterized protein</fullName>
    </submittedName>
</protein>
<evidence type="ECO:0000313" key="3">
    <source>
        <dbReference type="Proteomes" id="UP000076567"/>
    </source>
</evidence>
<dbReference type="EMBL" id="LRFC01000006">
    <property type="protein sequence ID" value="KZE67936.1"/>
    <property type="molecule type" value="Genomic_DNA"/>
</dbReference>
<reference evidence="3" key="1">
    <citation type="submission" date="2016-01" db="EMBL/GenBank/DDBJ databases">
        <title>Draft genome of Chromobacterium sp. F49.</title>
        <authorList>
            <person name="Hong K.W."/>
        </authorList>
    </citation>
    <scope>NUCLEOTIDE SEQUENCE [LARGE SCALE GENOMIC DNA]</scope>
    <source>
        <strain evidence="3">P7IIIA</strain>
    </source>
</reference>
<organism evidence="2 3">
    <name type="scientific">Fictibacillus phosphorivorans</name>
    <dbReference type="NCBI Taxonomy" id="1221500"/>
    <lineage>
        <taxon>Bacteria</taxon>
        <taxon>Bacillati</taxon>
        <taxon>Bacillota</taxon>
        <taxon>Bacilli</taxon>
        <taxon>Bacillales</taxon>
        <taxon>Fictibacillaceae</taxon>
        <taxon>Fictibacillus</taxon>
    </lineage>
</organism>
<dbReference type="Proteomes" id="UP000076567">
    <property type="component" value="Unassembled WGS sequence"/>
</dbReference>
<dbReference type="AlphaFoldDB" id="A0A161RUL2"/>
<accession>A0A161RUL2</accession>
<sequence>MNDNEKLLKGFKKIIDQRNLSSMNLFLYTFFTSHCSFIAHYNVYGFKAHYSGHNFLEFLQHFTNPPYYLFFNNDQEDLIRDMIDYAKEKESAILFEFENQGLNSKLKMLQQLASELGYDIKPNKNRAIPLFIDSNGQFALL</sequence>
<keyword evidence="1" id="KW-0812">Transmembrane</keyword>
<keyword evidence="1" id="KW-1133">Transmembrane helix</keyword>
<feature type="transmembrane region" description="Helical" evidence="1">
    <location>
        <begin position="25"/>
        <end position="44"/>
    </location>
</feature>
<name>A0A161RUL2_9BACL</name>
<evidence type="ECO:0000256" key="1">
    <source>
        <dbReference type="SAM" id="Phobius"/>
    </source>
</evidence>
<keyword evidence="1" id="KW-0472">Membrane</keyword>
<evidence type="ECO:0000313" key="2">
    <source>
        <dbReference type="EMBL" id="KZE67936.1"/>
    </source>
</evidence>
<proteinExistence type="predicted"/>
<keyword evidence="3" id="KW-1185">Reference proteome</keyword>
<comment type="caution">
    <text evidence="2">The sequence shown here is derived from an EMBL/GenBank/DDBJ whole genome shotgun (WGS) entry which is preliminary data.</text>
</comment>